<feature type="transmembrane region" description="Helical" evidence="1">
    <location>
        <begin position="106"/>
        <end position="127"/>
    </location>
</feature>
<keyword evidence="3" id="KW-1185">Reference proteome</keyword>
<keyword evidence="1" id="KW-1133">Transmembrane helix</keyword>
<organism evidence="2 3">
    <name type="scientific">Advenella incenata</name>
    <dbReference type="NCBI Taxonomy" id="267800"/>
    <lineage>
        <taxon>Bacteria</taxon>
        <taxon>Pseudomonadati</taxon>
        <taxon>Pseudomonadota</taxon>
        <taxon>Betaproteobacteria</taxon>
        <taxon>Burkholderiales</taxon>
        <taxon>Alcaligenaceae</taxon>
    </lineage>
</organism>
<accession>A0A4V2FRP8</accession>
<name>A0A4V2FRP8_9BURK</name>
<keyword evidence="1" id="KW-0472">Membrane</keyword>
<sequence length="177" mass="19248">MSKDNYSFSSNKFVGPPAPFSYVAVSCAQTIAKVGIFIFIATVVILSIVEFGPGIANFLANTYSEFLNFVGSGGYVWICFCLGLFAASVFFWGICVGNKLSWELPILPSICIGLVCIFCWLLCALAVSEVLGAFKVLSEPTPFTTAVFILIWLPGVCGFTMLLAQFIDIFTQPIFKV</sequence>
<dbReference type="PROSITE" id="PS51257">
    <property type="entry name" value="PROKAR_LIPOPROTEIN"/>
    <property type="match status" value="1"/>
</dbReference>
<comment type="caution">
    <text evidence="2">The sequence shown here is derived from an EMBL/GenBank/DDBJ whole genome shotgun (WGS) entry which is preliminary data.</text>
</comment>
<feature type="transmembrane region" description="Helical" evidence="1">
    <location>
        <begin position="34"/>
        <end position="55"/>
    </location>
</feature>
<evidence type="ECO:0000313" key="2">
    <source>
        <dbReference type="EMBL" id="RZT91159.1"/>
    </source>
</evidence>
<dbReference type="EMBL" id="SHKO01000006">
    <property type="protein sequence ID" value="RZT91159.1"/>
    <property type="molecule type" value="Genomic_DNA"/>
</dbReference>
<evidence type="ECO:0000313" key="3">
    <source>
        <dbReference type="Proteomes" id="UP000293398"/>
    </source>
</evidence>
<feature type="transmembrane region" description="Helical" evidence="1">
    <location>
        <begin position="147"/>
        <end position="167"/>
    </location>
</feature>
<dbReference type="RefSeq" id="WP_130305268.1">
    <property type="nucleotide sequence ID" value="NZ_SHKO01000006.1"/>
</dbReference>
<keyword evidence="1" id="KW-0812">Transmembrane</keyword>
<dbReference type="Proteomes" id="UP000293398">
    <property type="component" value="Unassembled WGS sequence"/>
</dbReference>
<gene>
    <name evidence="2" type="ORF">EV681_4512</name>
</gene>
<evidence type="ECO:0000256" key="1">
    <source>
        <dbReference type="SAM" id="Phobius"/>
    </source>
</evidence>
<feature type="transmembrane region" description="Helical" evidence="1">
    <location>
        <begin position="75"/>
        <end position="94"/>
    </location>
</feature>
<dbReference type="AlphaFoldDB" id="A0A4V2FRP8"/>
<protein>
    <submittedName>
        <fullName evidence="2">Uncharacterized protein</fullName>
    </submittedName>
</protein>
<proteinExistence type="predicted"/>
<reference evidence="2 3" key="1">
    <citation type="submission" date="2019-02" db="EMBL/GenBank/DDBJ databases">
        <title>Genomic Encyclopedia of Type Strains, Phase IV (KMG-IV): sequencing the most valuable type-strain genomes for metagenomic binning, comparative biology and taxonomic classification.</title>
        <authorList>
            <person name="Goeker M."/>
        </authorList>
    </citation>
    <scope>NUCLEOTIDE SEQUENCE [LARGE SCALE GENOMIC DNA]</scope>
    <source>
        <strain evidence="2 3">DSM 23814</strain>
    </source>
</reference>